<organism evidence="3">
    <name type="scientific">Selaginella moellendorffii</name>
    <name type="common">Spikemoss</name>
    <dbReference type="NCBI Taxonomy" id="88036"/>
    <lineage>
        <taxon>Eukaryota</taxon>
        <taxon>Viridiplantae</taxon>
        <taxon>Streptophyta</taxon>
        <taxon>Embryophyta</taxon>
        <taxon>Tracheophyta</taxon>
        <taxon>Lycopodiopsida</taxon>
        <taxon>Selaginellales</taxon>
        <taxon>Selaginellaceae</taxon>
        <taxon>Selaginella</taxon>
    </lineage>
</organism>
<evidence type="ECO:0000313" key="2">
    <source>
        <dbReference type="EMBL" id="EFJ33235.1"/>
    </source>
</evidence>
<dbReference type="SUPFAM" id="SSF49777">
    <property type="entry name" value="PEBP-like"/>
    <property type="match status" value="1"/>
</dbReference>
<sequence>MASFSSPVVSFALVCCLFADVAVGLLVQYGSTTVANGNFIPLSSTDSPPTIDIQGFRGNGTARLFSVVMADQRALVAPSKVYPYINYWIANIPAGTSGAVTASILEPYVAPSNTSHNIPYPSPSSARNHTYDFVLVPQRNPLVKPMDSRLVLSLADIIRQYHCGSPLETVSFTTSLH</sequence>
<evidence type="ECO:0000313" key="3">
    <source>
        <dbReference type="Proteomes" id="UP000001514"/>
    </source>
</evidence>
<accession>D8R390</accession>
<dbReference type="EMBL" id="GL377571">
    <property type="protein sequence ID" value="EFJ33235.1"/>
    <property type="molecule type" value="Genomic_DNA"/>
</dbReference>
<name>D8R390_SELML</name>
<proteinExistence type="predicted"/>
<evidence type="ECO:0000256" key="1">
    <source>
        <dbReference type="SAM" id="SignalP"/>
    </source>
</evidence>
<dbReference type="AlphaFoldDB" id="D8R390"/>
<gene>
    <name evidence="2" type="ORF">SELMODRAFT_406885</name>
</gene>
<evidence type="ECO:0008006" key="4">
    <source>
        <dbReference type="Google" id="ProtNLM"/>
    </source>
</evidence>
<dbReference type="Gene3D" id="3.90.280.10">
    <property type="entry name" value="PEBP-like"/>
    <property type="match status" value="1"/>
</dbReference>
<dbReference type="Proteomes" id="UP000001514">
    <property type="component" value="Unassembled WGS sequence"/>
</dbReference>
<dbReference type="InterPro" id="IPR036610">
    <property type="entry name" value="PEBP-like_sf"/>
</dbReference>
<protein>
    <recommendedName>
        <fullName evidence="4">PEBP-like protein</fullName>
    </recommendedName>
</protein>
<dbReference type="KEGG" id="smo:SELMODRAFT_406885"/>
<reference evidence="2 3" key="1">
    <citation type="journal article" date="2011" name="Science">
        <title>The Selaginella genome identifies genetic changes associated with the evolution of vascular plants.</title>
        <authorList>
            <person name="Banks J.A."/>
            <person name="Nishiyama T."/>
            <person name="Hasebe M."/>
            <person name="Bowman J.L."/>
            <person name="Gribskov M."/>
            <person name="dePamphilis C."/>
            <person name="Albert V.A."/>
            <person name="Aono N."/>
            <person name="Aoyama T."/>
            <person name="Ambrose B.A."/>
            <person name="Ashton N.W."/>
            <person name="Axtell M.J."/>
            <person name="Barker E."/>
            <person name="Barker M.S."/>
            <person name="Bennetzen J.L."/>
            <person name="Bonawitz N.D."/>
            <person name="Chapple C."/>
            <person name="Cheng C."/>
            <person name="Correa L.G."/>
            <person name="Dacre M."/>
            <person name="DeBarry J."/>
            <person name="Dreyer I."/>
            <person name="Elias M."/>
            <person name="Engstrom E.M."/>
            <person name="Estelle M."/>
            <person name="Feng L."/>
            <person name="Finet C."/>
            <person name="Floyd S.K."/>
            <person name="Frommer W.B."/>
            <person name="Fujita T."/>
            <person name="Gramzow L."/>
            <person name="Gutensohn M."/>
            <person name="Harholt J."/>
            <person name="Hattori M."/>
            <person name="Heyl A."/>
            <person name="Hirai T."/>
            <person name="Hiwatashi Y."/>
            <person name="Ishikawa M."/>
            <person name="Iwata M."/>
            <person name="Karol K.G."/>
            <person name="Koehler B."/>
            <person name="Kolukisaoglu U."/>
            <person name="Kubo M."/>
            <person name="Kurata T."/>
            <person name="Lalonde S."/>
            <person name="Li K."/>
            <person name="Li Y."/>
            <person name="Litt A."/>
            <person name="Lyons E."/>
            <person name="Manning G."/>
            <person name="Maruyama T."/>
            <person name="Michael T.P."/>
            <person name="Mikami K."/>
            <person name="Miyazaki S."/>
            <person name="Morinaga S."/>
            <person name="Murata T."/>
            <person name="Mueller-Roeber B."/>
            <person name="Nelson D.R."/>
            <person name="Obara M."/>
            <person name="Oguri Y."/>
            <person name="Olmstead R.G."/>
            <person name="Onodera N."/>
            <person name="Petersen B.L."/>
            <person name="Pils B."/>
            <person name="Prigge M."/>
            <person name="Rensing S.A."/>
            <person name="Riano-Pachon D.M."/>
            <person name="Roberts A.W."/>
            <person name="Sato Y."/>
            <person name="Scheller H.V."/>
            <person name="Schulz B."/>
            <person name="Schulz C."/>
            <person name="Shakirov E.V."/>
            <person name="Shibagaki N."/>
            <person name="Shinohara N."/>
            <person name="Shippen D.E."/>
            <person name="Soerensen I."/>
            <person name="Sotooka R."/>
            <person name="Sugimoto N."/>
            <person name="Sugita M."/>
            <person name="Sumikawa N."/>
            <person name="Tanurdzic M."/>
            <person name="Theissen G."/>
            <person name="Ulvskov P."/>
            <person name="Wakazuki S."/>
            <person name="Weng J.K."/>
            <person name="Willats W.W."/>
            <person name="Wipf D."/>
            <person name="Wolf P.G."/>
            <person name="Yang L."/>
            <person name="Zimmer A.D."/>
            <person name="Zhu Q."/>
            <person name="Mitros T."/>
            <person name="Hellsten U."/>
            <person name="Loque D."/>
            <person name="Otillar R."/>
            <person name="Salamov A."/>
            <person name="Schmutz J."/>
            <person name="Shapiro H."/>
            <person name="Lindquist E."/>
            <person name="Lucas S."/>
            <person name="Rokhsar D."/>
            <person name="Grigoriev I.V."/>
        </authorList>
    </citation>
    <scope>NUCLEOTIDE SEQUENCE [LARGE SCALE GENOMIC DNA]</scope>
</reference>
<dbReference type="PANTHER" id="PTHR11362:SF82">
    <property type="entry name" value="PHOSPHATIDYLETHANOLAMINE-BINDING PROTEIN 4"/>
    <property type="match status" value="1"/>
</dbReference>
<dbReference type="PANTHER" id="PTHR11362">
    <property type="entry name" value="PHOSPHATIDYLETHANOLAMINE-BINDING PROTEIN"/>
    <property type="match status" value="1"/>
</dbReference>
<dbReference type="InParanoid" id="D8R390"/>
<dbReference type="InterPro" id="IPR035810">
    <property type="entry name" value="PEBP_euk"/>
</dbReference>
<feature type="chain" id="PRO_5003121478" description="PEBP-like protein" evidence="1">
    <location>
        <begin position="25"/>
        <end position="177"/>
    </location>
</feature>
<keyword evidence="3" id="KW-1185">Reference proteome</keyword>
<dbReference type="HOGENOM" id="CLU_094766_0_0_1"/>
<feature type="signal peptide" evidence="1">
    <location>
        <begin position="1"/>
        <end position="24"/>
    </location>
</feature>
<dbReference type="Gramene" id="EFJ33235">
    <property type="protein sequence ID" value="EFJ33235"/>
    <property type="gene ID" value="SELMODRAFT_406885"/>
</dbReference>
<keyword evidence="1" id="KW-0732">Signal</keyword>